<protein>
    <submittedName>
        <fullName evidence="1">Uncharacterized protein</fullName>
    </submittedName>
</protein>
<dbReference type="InterPro" id="IPR011008">
    <property type="entry name" value="Dimeric_a/b-barrel"/>
</dbReference>
<gene>
    <name evidence="1" type="ORF">KTU01_24200</name>
</gene>
<dbReference type="STRING" id="388357.GCA_001580365_02609"/>
<sequence length="198" mass="21904">MTAPRTAQTITRPFLETGPAVRAVVGSVSSTAALLAERRLHQPTGRRGVRLRFADGTGSRVYRETTVDGEDPREPAVLVVVFRLRAVRGRGHTLFRWESELNTPLFAGFPGFVSKLWLAHDDRDRYRGVYEWDGPERARDYVRALGWVLSLVSEPASVQAVVFAGLHRDEVLQEPDLLADHGAPAWGVLTAVDPPPVT</sequence>
<dbReference type="EMBL" id="BJZS01000077">
    <property type="protein sequence ID" value="GEO96297.1"/>
    <property type="molecule type" value="Genomic_DNA"/>
</dbReference>
<dbReference type="Gene3D" id="3.30.70.100">
    <property type="match status" value="1"/>
</dbReference>
<accession>A0A512IF57</accession>
<comment type="caution">
    <text evidence="1">The sequence shown here is derived from an EMBL/GenBank/DDBJ whole genome shotgun (WGS) entry which is preliminary data.</text>
</comment>
<evidence type="ECO:0000313" key="1">
    <source>
        <dbReference type="EMBL" id="GEO96297.1"/>
    </source>
</evidence>
<proteinExistence type="predicted"/>
<evidence type="ECO:0000313" key="2">
    <source>
        <dbReference type="Proteomes" id="UP000321103"/>
    </source>
</evidence>
<dbReference type="SUPFAM" id="SSF54909">
    <property type="entry name" value="Dimeric alpha+beta barrel"/>
    <property type="match status" value="1"/>
</dbReference>
<dbReference type="RefSeq" id="WP_062736110.1">
    <property type="nucleotide sequence ID" value="NZ_BJZS01000077.1"/>
</dbReference>
<keyword evidence="2" id="KW-1185">Reference proteome</keyword>
<reference evidence="1 2" key="1">
    <citation type="submission" date="2019-07" db="EMBL/GenBank/DDBJ databases">
        <title>Whole genome shotgun sequence of Kocuria turfanensis NBRC 107627.</title>
        <authorList>
            <person name="Hosoyama A."/>
            <person name="Uohara A."/>
            <person name="Ohji S."/>
            <person name="Ichikawa N."/>
        </authorList>
    </citation>
    <scope>NUCLEOTIDE SEQUENCE [LARGE SCALE GENOMIC DNA]</scope>
    <source>
        <strain evidence="1 2">NBRC 107627</strain>
    </source>
</reference>
<organism evidence="1 2">
    <name type="scientific">Kocuria turfanensis</name>
    <dbReference type="NCBI Taxonomy" id="388357"/>
    <lineage>
        <taxon>Bacteria</taxon>
        <taxon>Bacillati</taxon>
        <taxon>Actinomycetota</taxon>
        <taxon>Actinomycetes</taxon>
        <taxon>Micrococcales</taxon>
        <taxon>Micrococcaceae</taxon>
        <taxon>Kocuria</taxon>
    </lineage>
</organism>
<dbReference type="AlphaFoldDB" id="A0A512IF57"/>
<name>A0A512IF57_9MICC</name>
<dbReference type="Proteomes" id="UP000321103">
    <property type="component" value="Unassembled WGS sequence"/>
</dbReference>